<dbReference type="CDD" id="cd06261">
    <property type="entry name" value="TM_PBP2"/>
    <property type="match status" value="1"/>
</dbReference>
<feature type="transmembrane region" description="Helical" evidence="7">
    <location>
        <begin position="93"/>
        <end position="113"/>
    </location>
</feature>
<evidence type="ECO:0000256" key="7">
    <source>
        <dbReference type="RuleBase" id="RU363032"/>
    </source>
</evidence>
<keyword evidence="4 7" id="KW-0812">Transmembrane</keyword>
<feature type="transmembrane region" description="Helical" evidence="7">
    <location>
        <begin position="38"/>
        <end position="62"/>
    </location>
</feature>
<dbReference type="EMBL" id="LR134523">
    <property type="protein sequence ID" value="VEJ36150.1"/>
    <property type="molecule type" value="Genomic_DNA"/>
</dbReference>
<name>A0A3S4YW33_9FIRM</name>
<dbReference type="Proteomes" id="UP000269544">
    <property type="component" value="Chromosome"/>
</dbReference>
<accession>A0A3S4YW33</accession>
<evidence type="ECO:0000256" key="3">
    <source>
        <dbReference type="ARBA" id="ARBA00022475"/>
    </source>
</evidence>
<gene>
    <name evidence="9" type="primary">proW_2</name>
    <name evidence="9" type="ORF">NCTC13079_01348</name>
</gene>
<dbReference type="FunFam" id="1.10.3720.10:FF:000001">
    <property type="entry name" value="Glycine betaine ABC transporter, permease"/>
    <property type="match status" value="1"/>
</dbReference>
<feature type="transmembrane region" description="Helical" evidence="7">
    <location>
        <begin position="69"/>
        <end position="87"/>
    </location>
</feature>
<evidence type="ECO:0000256" key="1">
    <source>
        <dbReference type="ARBA" id="ARBA00004141"/>
    </source>
</evidence>
<organism evidence="9 10">
    <name type="scientific">Aedoeadaptatus ivorii</name>
    <dbReference type="NCBI Taxonomy" id="54006"/>
    <lineage>
        <taxon>Bacteria</taxon>
        <taxon>Bacillati</taxon>
        <taxon>Bacillota</taxon>
        <taxon>Tissierellia</taxon>
        <taxon>Tissierellales</taxon>
        <taxon>Peptoniphilaceae</taxon>
        <taxon>Aedoeadaptatus</taxon>
    </lineage>
</organism>
<dbReference type="InterPro" id="IPR000515">
    <property type="entry name" value="MetI-like"/>
</dbReference>
<comment type="subcellular location">
    <subcellularLocation>
        <location evidence="7">Cell membrane</location>
        <topology evidence="7">Multi-pass membrane protein</topology>
    </subcellularLocation>
    <subcellularLocation>
        <location evidence="1">Membrane</location>
        <topology evidence="1">Multi-pass membrane protein</topology>
    </subcellularLocation>
</comment>
<keyword evidence="10" id="KW-1185">Reference proteome</keyword>
<evidence type="ECO:0000256" key="6">
    <source>
        <dbReference type="ARBA" id="ARBA00023136"/>
    </source>
</evidence>
<evidence type="ECO:0000313" key="10">
    <source>
        <dbReference type="Proteomes" id="UP000269544"/>
    </source>
</evidence>
<dbReference type="PANTHER" id="PTHR47737">
    <property type="entry name" value="GLYCINE BETAINE/PROLINE BETAINE TRANSPORT SYSTEM PERMEASE PROTEIN PROW"/>
    <property type="match status" value="1"/>
</dbReference>
<feature type="transmembrane region" description="Helical" evidence="7">
    <location>
        <begin position="216"/>
        <end position="236"/>
    </location>
</feature>
<feature type="transmembrane region" description="Helical" evidence="7">
    <location>
        <begin position="147"/>
        <end position="168"/>
    </location>
</feature>
<evidence type="ECO:0000256" key="4">
    <source>
        <dbReference type="ARBA" id="ARBA00022692"/>
    </source>
</evidence>
<protein>
    <submittedName>
        <fullName evidence="9">Glycine betaine/L-proline transport system permease protein proW</fullName>
    </submittedName>
</protein>
<evidence type="ECO:0000313" key="9">
    <source>
        <dbReference type="EMBL" id="VEJ36150.1"/>
    </source>
</evidence>
<dbReference type="PROSITE" id="PS50928">
    <property type="entry name" value="ABC_TM1"/>
    <property type="match status" value="1"/>
</dbReference>
<dbReference type="GO" id="GO:0043190">
    <property type="term" value="C:ATP-binding cassette (ABC) transporter complex"/>
    <property type="evidence" value="ECO:0007669"/>
    <property type="project" value="TreeGrafter"/>
</dbReference>
<dbReference type="SUPFAM" id="SSF161098">
    <property type="entry name" value="MetI-like"/>
    <property type="match status" value="1"/>
</dbReference>
<dbReference type="GO" id="GO:0015871">
    <property type="term" value="P:choline transport"/>
    <property type="evidence" value="ECO:0007669"/>
    <property type="project" value="TreeGrafter"/>
</dbReference>
<keyword evidence="6 7" id="KW-0472">Membrane</keyword>
<keyword evidence="5 7" id="KW-1133">Transmembrane helix</keyword>
<dbReference type="InterPro" id="IPR035906">
    <property type="entry name" value="MetI-like_sf"/>
</dbReference>
<dbReference type="GO" id="GO:0005275">
    <property type="term" value="F:amine transmembrane transporter activity"/>
    <property type="evidence" value="ECO:0007669"/>
    <property type="project" value="TreeGrafter"/>
</dbReference>
<reference evidence="9 10" key="1">
    <citation type="submission" date="2018-12" db="EMBL/GenBank/DDBJ databases">
        <authorList>
            <consortium name="Pathogen Informatics"/>
        </authorList>
    </citation>
    <scope>NUCLEOTIDE SEQUENCE [LARGE SCALE GENOMIC DNA]</scope>
    <source>
        <strain evidence="9 10">NCTC13079</strain>
    </source>
</reference>
<sequence length="279" mass="30646">MHKLPIPQWFDAIVEWMRLNLVFLFEPIKNGINALVELFGFVLSLFHPAVFIVLVMGILFFANHKKLKPIVLIGGLSFLFIWNQGIWDDMILTLSLVLVSALLAVVLGVPLGIWMSKSDVAQAVIMPILDFMQTMPAFVYLIPAVSFFGIGMAPGVVSSIIFAMPPVVRMTNLGIRQVPKELIEATESFGADGRQRLFGTEIPLAKKSIMAGVNQTLMLTLSMVVVASMIGAPGLGNRIYVAVSRNEVGPGFITGIAIVILAILLDRITRALTEDRRRD</sequence>
<proteinExistence type="inferred from homology"/>
<dbReference type="PANTHER" id="PTHR47737:SF1">
    <property type="entry name" value="GLYCINE BETAINE_PROLINE BETAINE TRANSPORT SYSTEM PERMEASE PROTEIN PROW"/>
    <property type="match status" value="1"/>
</dbReference>
<dbReference type="Gene3D" id="1.10.3720.10">
    <property type="entry name" value="MetI-like"/>
    <property type="match status" value="1"/>
</dbReference>
<keyword evidence="3" id="KW-1003">Cell membrane</keyword>
<dbReference type="GO" id="GO:0015226">
    <property type="term" value="F:carnitine transmembrane transporter activity"/>
    <property type="evidence" value="ECO:0007669"/>
    <property type="project" value="TreeGrafter"/>
</dbReference>
<dbReference type="KEGG" id="piv:NCTC13079_01348"/>
<comment type="similarity">
    <text evidence="7">Belongs to the binding-protein-dependent transport system permease family.</text>
</comment>
<dbReference type="GO" id="GO:0031460">
    <property type="term" value="P:glycine betaine transport"/>
    <property type="evidence" value="ECO:0007669"/>
    <property type="project" value="TreeGrafter"/>
</dbReference>
<feature type="transmembrane region" description="Helical" evidence="7">
    <location>
        <begin position="248"/>
        <end position="268"/>
    </location>
</feature>
<keyword evidence="2 7" id="KW-0813">Transport</keyword>
<feature type="domain" description="ABC transmembrane type-1" evidence="8">
    <location>
        <begin position="90"/>
        <end position="269"/>
    </location>
</feature>
<evidence type="ECO:0000256" key="2">
    <source>
        <dbReference type="ARBA" id="ARBA00022448"/>
    </source>
</evidence>
<dbReference type="AlphaFoldDB" id="A0A3S4YW33"/>
<evidence type="ECO:0000259" key="8">
    <source>
        <dbReference type="PROSITE" id="PS50928"/>
    </source>
</evidence>
<dbReference type="Pfam" id="PF00528">
    <property type="entry name" value="BPD_transp_1"/>
    <property type="match status" value="1"/>
</dbReference>
<evidence type="ECO:0000256" key="5">
    <source>
        <dbReference type="ARBA" id="ARBA00022989"/>
    </source>
</evidence>